<sequence>MLHGKNFQFYCSNLAAPPFAVMSAFLAKFILKALKNVVCSPP</sequence>
<name>U2F962_9BACT</name>
<dbReference type="EMBL" id="ANNI01000001">
    <property type="protein sequence ID" value="ERJ26857.1"/>
    <property type="molecule type" value="Genomic_DNA"/>
</dbReference>
<organism evidence="1 2">
    <name type="scientific">Campylobacter concisus ATCC 51562</name>
    <dbReference type="NCBI Taxonomy" id="1242969"/>
    <lineage>
        <taxon>Bacteria</taxon>
        <taxon>Pseudomonadati</taxon>
        <taxon>Campylobacterota</taxon>
        <taxon>Epsilonproteobacteria</taxon>
        <taxon>Campylobacterales</taxon>
        <taxon>Campylobacteraceae</taxon>
        <taxon>Campylobacter</taxon>
    </lineage>
</organism>
<evidence type="ECO:0000313" key="2">
    <source>
        <dbReference type="Proteomes" id="UP000016627"/>
    </source>
</evidence>
<protein>
    <submittedName>
        <fullName evidence="1">Uncharacterized protein</fullName>
    </submittedName>
</protein>
<evidence type="ECO:0000313" key="1">
    <source>
        <dbReference type="EMBL" id="ERJ26857.1"/>
    </source>
</evidence>
<accession>U2F962</accession>
<dbReference type="PATRIC" id="fig|1242969.3.peg.182"/>
<proteinExistence type="predicted"/>
<dbReference type="Proteomes" id="UP000016627">
    <property type="component" value="Unassembled WGS sequence"/>
</dbReference>
<gene>
    <name evidence="1" type="ORF">ATCC51562_1015</name>
</gene>
<reference evidence="1 2" key="1">
    <citation type="journal article" date="2013" name="BMC Genomics">
        <title>Comparative genomics of Campylobacter concisus isolates reveals genetic diversity and provides insights into disease association.</title>
        <authorList>
            <person name="Deshpande N.P."/>
            <person name="Kaakoush N.O."/>
            <person name="Wilkins M.R."/>
            <person name="Mitchell H.M."/>
        </authorList>
    </citation>
    <scope>NUCLEOTIDE SEQUENCE [LARGE SCALE GENOMIC DNA]</scope>
    <source>
        <strain evidence="1 2">ATCC 51562</strain>
    </source>
</reference>
<dbReference type="AlphaFoldDB" id="U2F962"/>
<comment type="caution">
    <text evidence="1">The sequence shown here is derived from an EMBL/GenBank/DDBJ whole genome shotgun (WGS) entry which is preliminary data.</text>
</comment>